<dbReference type="GO" id="GO:0005886">
    <property type="term" value="C:plasma membrane"/>
    <property type="evidence" value="ECO:0007669"/>
    <property type="project" value="TreeGrafter"/>
</dbReference>
<dbReference type="InterPro" id="IPR057366">
    <property type="entry name" value="TRPM-like"/>
</dbReference>
<sequence>MPTVCLVLGGGKSTLQAVLSYVTSQPSVPVVVCDGSGRAADILAYAHQNQSRERDHPDAFKRHVFRMIEESFGVGELEAHKIYKTALLCSKWLNFSSIFSCDKDTNTTTSVESSNRNDLDCVILNTLLTGYKLSPVDKLGLLLTWNRDDMAREIFERGNHDWPENSLYQAMMYALVSDRVEFVQLLLNNGIAMDKFLTISRLEELYNTDRGPPNTLKFILQDVVKDPGPNYKFKLPHIGLIIEKLMGSGFRASYSRQDFRRRYKIYMCQKQQHRLSSAGVPKTSGNGFKTPADHVSEDLNDSRRFTFSTYNAGKVSHFQCPFAELFVWAVLTKRHNMAMCMWRQGDDQIAK</sequence>
<evidence type="ECO:0000256" key="5">
    <source>
        <dbReference type="ARBA" id="ARBA00023065"/>
    </source>
</evidence>
<dbReference type="Proteomes" id="UP000887565">
    <property type="component" value="Unplaced"/>
</dbReference>
<dbReference type="InterPro" id="IPR050927">
    <property type="entry name" value="TRPM"/>
</dbReference>
<dbReference type="WBParaSite" id="nRc.2.0.1.t21355-RA">
    <property type="protein sequence ID" value="nRc.2.0.1.t21355-RA"/>
    <property type="gene ID" value="nRc.2.0.1.g21355"/>
</dbReference>
<dbReference type="PANTHER" id="PTHR13800">
    <property type="entry name" value="TRANSIENT RECEPTOR POTENTIAL CATION CHANNEL, SUBFAMILY M, MEMBER 6"/>
    <property type="match status" value="1"/>
</dbReference>
<dbReference type="Pfam" id="PF25508">
    <property type="entry name" value="TRPM2"/>
    <property type="match status" value="2"/>
</dbReference>
<evidence type="ECO:0000313" key="10">
    <source>
        <dbReference type="Proteomes" id="UP000887565"/>
    </source>
</evidence>
<keyword evidence="2" id="KW-0813">Transport</keyword>
<evidence type="ECO:0000256" key="6">
    <source>
        <dbReference type="ARBA" id="ARBA00023136"/>
    </source>
</evidence>
<evidence type="ECO:0000256" key="1">
    <source>
        <dbReference type="ARBA" id="ARBA00004141"/>
    </source>
</evidence>
<evidence type="ECO:0000256" key="2">
    <source>
        <dbReference type="ARBA" id="ARBA00022448"/>
    </source>
</evidence>
<evidence type="ECO:0000259" key="9">
    <source>
        <dbReference type="Pfam" id="PF25508"/>
    </source>
</evidence>
<evidence type="ECO:0000256" key="7">
    <source>
        <dbReference type="ARBA" id="ARBA00023303"/>
    </source>
</evidence>
<dbReference type="SUPFAM" id="SSF140860">
    <property type="entry name" value="Pseudo ankyrin repeat-like"/>
    <property type="match status" value="1"/>
</dbReference>
<evidence type="ECO:0000313" key="11">
    <source>
        <dbReference type="WBParaSite" id="nRc.2.0.1.t21355-RA"/>
    </source>
</evidence>
<keyword evidence="5" id="KW-0406">Ion transport</keyword>
<keyword evidence="10" id="KW-1185">Reference proteome</keyword>
<evidence type="ECO:0000256" key="4">
    <source>
        <dbReference type="ARBA" id="ARBA00022989"/>
    </source>
</evidence>
<organism evidence="10 11">
    <name type="scientific">Romanomermis culicivorax</name>
    <name type="common">Nematode worm</name>
    <dbReference type="NCBI Taxonomy" id="13658"/>
    <lineage>
        <taxon>Eukaryota</taxon>
        <taxon>Metazoa</taxon>
        <taxon>Ecdysozoa</taxon>
        <taxon>Nematoda</taxon>
        <taxon>Enoplea</taxon>
        <taxon>Dorylaimia</taxon>
        <taxon>Mermithida</taxon>
        <taxon>Mermithoidea</taxon>
        <taxon>Mermithidae</taxon>
        <taxon>Romanomermis</taxon>
    </lineage>
</organism>
<feature type="domain" description="TRPM-like" evidence="9">
    <location>
        <begin position="312"/>
        <end position="350"/>
    </location>
</feature>
<keyword evidence="6" id="KW-0472">Membrane</keyword>
<dbReference type="AlphaFoldDB" id="A0A915J5D5"/>
<evidence type="ECO:0000259" key="8">
    <source>
        <dbReference type="Pfam" id="PF18139"/>
    </source>
</evidence>
<dbReference type="Pfam" id="PF18139">
    <property type="entry name" value="LSDAT_euk"/>
    <property type="match status" value="1"/>
</dbReference>
<dbReference type="GO" id="GO:0005261">
    <property type="term" value="F:monoatomic cation channel activity"/>
    <property type="evidence" value="ECO:0007669"/>
    <property type="project" value="TreeGrafter"/>
</dbReference>
<comment type="subcellular location">
    <subcellularLocation>
        <location evidence="1">Membrane</location>
        <topology evidence="1">Multi-pass membrane protein</topology>
    </subcellularLocation>
</comment>
<dbReference type="OMA" id="TICCLAC"/>
<keyword evidence="3" id="KW-0812">Transmembrane</keyword>
<proteinExistence type="predicted"/>
<dbReference type="InterPro" id="IPR041491">
    <property type="entry name" value="TRPM_SLOG"/>
</dbReference>
<name>A0A915J5D5_ROMCU</name>
<dbReference type="PANTHER" id="PTHR13800:SF1">
    <property type="entry name" value="TRANSIENT RECEPTOR POTENTIAL CATION CHANNEL TRPM"/>
    <property type="match status" value="1"/>
</dbReference>
<accession>A0A915J5D5</accession>
<keyword evidence="4" id="KW-1133">Transmembrane helix</keyword>
<protein>
    <submittedName>
        <fullName evidence="11">TRPM SLOG domain-containing protein</fullName>
    </submittedName>
</protein>
<keyword evidence="7" id="KW-0407">Ion channel</keyword>
<feature type="domain" description="TRPM SLOG" evidence="8">
    <location>
        <begin position="2"/>
        <end position="89"/>
    </location>
</feature>
<feature type="domain" description="TRPM-like" evidence="9">
    <location>
        <begin position="153"/>
        <end position="276"/>
    </location>
</feature>
<evidence type="ECO:0000256" key="3">
    <source>
        <dbReference type="ARBA" id="ARBA00022692"/>
    </source>
</evidence>
<reference evidence="11" key="1">
    <citation type="submission" date="2022-11" db="UniProtKB">
        <authorList>
            <consortium name="WormBaseParasite"/>
        </authorList>
    </citation>
    <scope>IDENTIFICATION</scope>
</reference>
<dbReference type="GO" id="GO:0030001">
    <property type="term" value="P:metal ion transport"/>
    <property type="evidence" value="ECO:0007669"/>
    <property type="project" value="TreeGrafter"/>
</dbReference>